<protein>
    <recommendedName>
        <fullName evidence="4">Lipoprotein</fullName>
    </recommendedName>
</protein>
<feature type="signal peptide" evidence="1">
    <location>
        <begin position="1"/>
        <end position="21"/>
    </location>
</feature>
<feature type="chain" id="PRO_5011761199" description="Lipoprotein" evidence="1">
    <location>
        <begin position="22"/>
        <end position="154"/>
    </location>
</feature>
<gene>
    <name evidence="2" type="ORF">SAMN04488515_0425</name>
</gene>
<dbReference type="Proteomes" id="UP000199167">
    <property type="component" value="Unassembled WGS sequence"/>
</dbReference>
<dbReference type="OrthoDB" id="9921998at2"/>
<dbReference type="RefSeq" id="WP_089989690.1">
    <property type="nucleotide sequence ID" value="NZ_FOIZ01000001.1"/>
</dbReference>
<accession>A0A1I0N5M6</accession>
<reference evidence="2 3" key="1">
    <citation type="submission" date="2016-10" db="EMBL/GenBank/DDBJ databases">
        <authorList>
            <person name="de Groot N.N."/>
        </authorList>
    </citation>
    <scope>NUCLEOTIDE SEQUENCE [LARGE SCALE GENOMIC DNA]</scope>
    <source>
        <strain evidence="2 3">DSM 17925</strain>
    </source>
</reference>
<keyword evidence="3" id="KW-1185">Reference proteome</keyword>
<dbReference type="EMBL" id="FOIZ01000001">
    <property type="protein sequence ID" value="SEV96332.1"/>
    <property type="molecule type" value="Genomic_DNA"/>
</dbReference>
<dbReference type="STRING" id="364200.SAMN04488515_0425"/>
<evidence type="ECO:0000256" key="1">
    <source>
        <dbReference type="SAM" id="SignalP"/>
    </source>
</evidence>
<keyword evidence="1" id="KW-0732">Signal</keyword>
<dbReference type="AlphaFoldDB" id="A0A1I0N5M6"/>
<evidence type="ECO:0000313" key="2">
    <source>
        <dbReference type="EMBL" id="SEV96332.1"/>
    </source>
</evidence>
<sequence>MFKPIQSIATVCAALSLAACIEVSVSDPPPGGGGNSGNTDRFAQTVNFTRAGQNVGRFAQSFQPGVGRAGLSRLCFRNNGTTPVTLAHDSPGINPMATQPGGQSCANFPANARVNFTLIELLGVFPQPAQADRPFVYAMAPFDGGLLQLDWRNN</sequence>
<organism evidence="2 3">
    <name type="scientific">Cognatiyoonia koreensis</name>
    <dbReference type="NCBI Taxonomy" id="364200"/>
    <lineage>
        <taxon>Bacteria</taxon>
        <taxon>Pseudomonadati</taxon>
        <taxon>Pseudomonadota</taxon>
        <taxon>Alphaproteobacteria</taxon>
        <taxon>Rhodobacterales</taxon>
        <taxon>Paracoccaceae</taxon>
        <taxon>Cognatiyoonia</taxon>
    </lineage>
</organism>
<dbReference type="PROSITE" id="PS51257">
    <property type="entry name" value="PROKAR_LIPOPROTEIN"/>
    <property type="match status" value="1"/>
</dbReference>
<name>A0A1I0N5M6_9RHOB</name>
<evidence type="ECO:0000313" key="3">
    <source>
        <dbReference type="Proteomes" id="UP000199167"/>
    </source>
</evidence>
<proteinExistence type="predicted"/>
<evidence type="ECO:0008006" key="4">
    <source>
        <dbReference type="Google" id="ProtNLM"/>
    </source>
</evidence>